<proteinExistence type="predicted"/>
<protein>
    <recommendedName>
        <fullName evidence="2">Transcription factor domain-containing protein</fullName>
    </recommendedName>
</protein>
<dbReference type="EMBL" id="HG529665">
    <property type="protein sequence ID" value="CDI55837.1"/>
    <property type="molecule type" value="Genomic_DNA"/>
</dbReference>
<evidence type="ECO:0008006" key="2">
    <source>
        <dbReference type="Google" id="ProtNLM"/>
    </source>
</evidence>
<name>A0A077R9D5_9BASI</name>
<feature type="non-terminal residue" evidence="1">
    <location>
        <position position="237"/>
    </location>
</feature>
<reference evidence="1" key="1">
    <citation type="journal article" date="2014" name="Genome Biol. Evol.">
        <title>Gene Loss Rather Than Gene Gain Is Associated with a Host Jump from Monocots to Dicots in the Smut Fungus Melanopsichium pennsylvanicum.</title>
        <authorList>
            <person name="Sharma R."/>
            <person name="Mishra B."/>
            <person name="Runge F."/>
            <person name="Thines M."/>
        </authorList>
    </citation>
    <scope>NUCLEOTIDE SEQUENCE</scope>
    <source>
        <strain evidence="1">4</strain>
    </source>
</reference>
<evidence type="ECO:0000313" key="1">
    <source>
        <dbReference type="EMBL" id="CDI55837.1"/>
    </source>
</evidence>
<accession>A0A077R9D5</accession>
<dbReference type="AlphaFoldDB" id="A0A077R9D5"/>
<organism evidence="1">
    <name type="scientific">Melanopsichium pennsylvanicum 4</name>
    <dbReference type="NCBI Taxonomy" id="1398559"/>
    <lineage>
        <taxon>Eukaryota</taxon>
        <taxon>Fungi</taxon>
        <taxon>Dikarya</taxon>
        <taxon>Basidiomycota</taxon>
        <taxon>Ustilaginomycotina</taxon>
        <taxon>Ustilaginomycetes</taxon>
        <taxon>Ustilaginales</taxon>
        <taxon>Ustilaginaceae</taxon>
        <taxon>Melanopsichium</taxon>
    </lineage>
</organism>
<sequence>MSSIKASASELRRSCNFWYVPAEEDEASGSNPRTIAAAIAREPDALRSEPMLTKLFLLHINRALIRTAGARVYSESELLRHPEVYDLAYAYHPFLSLIVSRALFLAGVEDGKQNKMLNNAILLSGVRLKESQGSSMAPVHHGQSPEIIELKCRMTTALQSTKLSGLESSALHIYAQVTMLLAWHELTQGFVRRASAWGTFAWGLLFKMQELKPHEDHYECVVNGYGSRVLETHSNAH</sequence>